<feature type="coiled-coil region" evidence="1">
    <location>
        <begin position="6"/>
        <end position="60"/>
    </location>
</feature>
<dbReference type="RefSeq" id="WP_142934234.1">
    <property type="nucleotide sequence ID" value="NZ_FXTM01000004.1"/>
</dbReference>
<sequence length="105" mass="12623">MVESILKKLKEILEFENLLITRLMEKKEITYEEIHTLKELQREKKELISALKEYKMKEDDTWSDVLKSVLLSLDNKEKILSLIEHFKKKRVEGLNDKKSYISRNL</sequence>
<dbReference type="AlphaFoldDB" id="A0A521B9Y7"/>
<gene>
    <name evidence="2" type="ORF">SAMN06269117_10488</name>
</gene>
<dbReference type="Proteomes" id="UP000317315">
    <property type="component" value="Unassembled WGS sequence"/>
</dbReference>
<name>A0A521B9Y7_9BACT</name>
<evidence type="ECO:0008006" key="4">
    <source>
        <dbReference type="Google" id="ProtNLM"/>
    </source>
</evidence>
<organism evidence="2 3">
    <name type="scientific">Balnearium lithotrophicum</name>
    <dbReference type="NCBI Taxonomy" id="223788"/>
    <lineage>
        <taxon>Bacteria</taxon>
        <taxon>Pseudomonadati</taxon>
        <taxon>Aquificota</taxon>
        <taxon>Aquificia</taxon>
        <taxon>Desulfurobacteriales</taxon>
        <taxon>Desulfurobacteriaceae</taxon>
        <taxon>Balnearium</taxon>
    </lineage>
</organism>
<keyword evidence="3" id="KW-1185">Reference proteome</keyword>
<keyword evidence="1" id="KW-0175">Coiled coil</keyword>
<dbReference type="EMBL" id="FXTM01000004">
    <property type="protein sequence ID" value="SMO43883.1"/>
    <property type="molecule type" value="Genomic_DNA"/>
</dbReference>
<accession>A0A521B9Y7</accession>
<evidence type="ECO:0000313" key="2">
    <source>
        <dbReference type="EMBL" id="SMO43883.1"/>
    </source>
</evidence>
<protein>
    <recommendedName>
        <fullName evidence="4">Flagellar protein FliT</fullName>
    </recommendedName>
</protein>
<reference evidence="2 3" key="1">
    <citation type="submission" date="2017-05" db="EMBL/GenBank/DDBJ databases">
        <authorList>
            <person name="Varghese N."/>
            <person name="Submissions S."/>
        </authorList>
    </citation>
    <scope>NUCLEOTIDE SEQUENCE [LARGE SCALE GENOMIC DNA]</scope>
    <source>
        <strain evidence="2 3">DSM 16304</strain>
    </source>
</reference>
<evidence type="ECO:0000313" key="3">
    <source>
        <dbReference type="Proteomes" id="UP000317315"/>
    </source>
</evidence>
<proteinExistence type="predicted"/>
<evidence type="ECO:0000256" key="1">
    <source>
        <dbReference type="SAM" id="Coils"/>
    </source>
</evidence>